<evidence type="ECO:0000313" key="2">
    <source>
        <dbReference type="EMBL" id="OOY13031.1"/>
    </source>
</evidence>
<dbReference type="RefSeq" id="WP_078573477.1">
    <property type="nucleotide sequence ID" value="NZ_MPZS01000001.1"/>
</dbReference>
<gene>
    <name evidence="2" type="ORF">BMG00_04280</name>
</gene>
<sequence length="154" mass="16692">MIDQGNHLRAGRHGRYRAPADTVLPLRVYLAFVLGAVFLTGLFWLTWKSQFAAPLGYLFDTQTEGVEAGYCLAVARTIAPGGGGGGYVGEAQDFWLKRLMGFRGDLAGNIAKGEAALGRHLLVGKAPDRLWLIDAMDACSNKAINFGARFRAFD</sequence>
<proteinExistence type="predicted"/>
<comment type="caution">
    <text evidence="2">The sequence shown here is derived from an EMBL/GenBank/DDBJ whole genome shotgun (WGS) entry which is preliminary data.</text>
</comment>
<keyword evidence="1" id="KW-1133">Transmembrane helix</keyword>
<keyword evidence="1" id="KW-0812">Transmembrane</keyword>
<keyword evidence="1" id="KW-0472">Membrane</keyword>
<dbReference type="Proteomes" id="UP000242224">
    <property type="component" value="Unassembled WGS sequence"/>
</dbReference>
<accession>A0ABX3MNC1</accession>
<evidence type="ECO:0000313" key="3">
    <source>
        <dbReference type="Proteomes" id="UP000242224"/>
    </source>
</evidence>
<dbReference type="EMBL" id="MPZS01000001">
    <property type="protein sequence ID" value="OOY13031.1"/>
    <property type="molecule type" value="Genomic_DNA"/>
</dbReference>
<keyword evidence="3" id="KW-1185">Reference proteome</keyword>
<protein>
    <submittedName>
        <fullName evidence="2">Uncharacterized protein</fullName>
    </submittedName>
</protein>
<name>A0ABX3MNC1_9RHOB</name>
<evidence type="ECO:0000256" key="1">
    <source>
        <dbReference type="SAM" id="Phobius"/>
    </source>
</evidence>
<feature type="transmembrane region" description="Helical" evidence="1">
    <location>
        <begin position="26"/>
        <end position="47"/>
    </location>
</feature>
<organism evidence="2 3">
    <name type="scientific">Thioclava marina</name>
    <dbReference type="NCBI Taxonomy" id="1915077"/>
    <lineage>
        <taxon>Bacteria</taxon>
        <taxon>Pseudomonadati</taxon>
        <taxon>Pseudomonadota</taxon>
        <taxon>Alphaproteobacteria</taxon>
        <taxon>Rhodobacterales</taxon>
        <taxon>Paracoccaceae</taxon>
        <taxon>Thioclava</taxon>
    </lineage>
</organism>
<reference evidence="2 3" key="1">
    <citation type="submission" date="2016-11" db="EMBL/GenBank/DDBJ databases">
        <title>A multilocus sequence analysis scheme for characterization of bacteria in the genus Thioclava.</title>
        <authorList>
            <person name="Liu Y."/>
            <person name="Shao Z."/>
        </authorList>
    </citation>
    <scope>NUCLEOTIDE SEQUENCE [LARGE SCALE GENOMIC DNA]</scope>
    <source>
        <strain evidence="2 3">11.10-0-13</strain>
    </source>
</reference>